<dbReference type="InterPro" id="IPR004839">
    <property type="entry name" value="Aminotransferase_I/II_large"/>
</dbReference>
<dbReference type="Gene3D" id="3.90.1150.10">
    <property type="entry name" value="Aspartate Aminotransferase, domain 1"/>
    <property type="match status" value="1"/>
</dbReference>
<proteinExistence type="inferred from homology"/>
<evidence type="ECO:0000256" key="2">
    <source>
        <dbReference type="ARBA" id="ARBA00012224"/>
    </source>
</evidence>
<organism evidence="7 8">
    <name type="scientific">Pseudooceanicola atlanticus</name>
    <dbReference type="NCBI Taxonomy" id="1461694"/>
    <lineage>
        <taxon>Bacteria</taxon>
        <taxon>Pseudomonadati</taxon>
        <taxon>Pseudomonadota</taxon>
        <taxon>Alphaproteobacteria</taxon>
        <taxon>Rhodobacterales</taxon>
        <taxon>Paracoccaceae</taxon>
        <taxon>Pseudooceanicola</taxon>
    </lineage>
</organism>
<dbReference type="Gene3D" id="3.40.640.10">
    <property type="entry name" value="Type I PLP-dependent aspartate aminotransferase-like (Major domain)"/>
    <property type="match status" value="1"/>
</dbReference>
<gene>
    <name evidence="7" type="ORF">ATO9_00720</name>
</gene>
<comment type="cofactor">
    <cofactor evidence="1">
        <name>pyridoxal 5'-phosphate</name>
        <dbReference type="ChEBI" id="CHEBI:597326"/>
    </cofactor>
</comment>
<dbReference type="PANTHER" id="PTHR43525">
    <property type="entry name" value="PROTEIN MALY"/>
    <property type="match status" value="1"/>
</dbReference>
<protein>
    <recommendedName>
        <fullName evidence="2">cysteine-S-conjugate beta-lyase</fullName>
        <ecNumber evidence="2">4.4.1.13</ecNumber>
    </recommendedName>
</protein>
<name>A0A0A0EI94_9RHOB</name>
<dbReference type="SUPFAM" id="SSF53383">
    <property type="entry name" value="PLP-dependent transferases"/>
    <property type="match status" value="1"/>
</dbReference>
<keyword evidence="3" id="KW-0663">Pyridoxal phosphate</keyword>
<dbReference type="EMBL" id="AQQX01000001">
    <property type="protein sequence ID" value="KGM50065.1"/>
    <property type="molecule type" value="Genomic_DNA"/>
</dbReference>
<accession>A0A0A0EI94</accession>
<dbReference type="PANTHER" id="PTHR43525:SF1">
    <property type="entry name" value="PROTEIN MALY"/>
    <property type="match status" value="1"/>
</dbReference>
<evidence type="ECO:0000256" key="4">
    <source>
        <dbReference type="ARBA" id="ARBA00023239"/>
    </source>
</evidence>
<dbReference type="InterPro" id="IPR015421">
    <property type="entry name" value="PyrdxlP-dep_Trfase_major"/>
</dbReference>
<dbReference type="GO" id="GO:0030170">
    <property type="term" value="F:pyridoxal phosphate binding"/>
    <property type="evidence" value="ECO:0007669"/>
    <property type="project" value="InterPro"/>
</dbReference>
<dbReference type="InterPro" id="IPR015424">
    <property type="entry name" value="PyrdxlP-dep_Trfase"/>
</dbReference>
<dbReference type="RefSeq" id="WP_043745382.1">
    <property type="nucleotide sequence ID" value="NZ_AQQX01000001.1"/>
</dbReference>
<dbReference type="NCBIfam" id="TIGR04350">
    <property type="entry name" value="C_S_lyase_PatB"/>
    <property type="match status" value="1"/>
</dbReference>
<dbReference type="OrthoDB" id="3224382at2"/>
<comment type="caution">
    <text evidence="7">The sequence shown here is derived from an EMBL/GenBank/DDBJ whole genome shotgun (WGS) entry which is preliminary data.</text>
</comment>
<comment type="similarity">
    <text evidence="5">Belongs to the class-II pyridoxal-phosphate-dependent aminotransferase family. MalY/PatB cystathionine beta-lyase subfamily.</text>
</comment>
<dbReference type="CDD" id="cd00609">
    <property type="entry name" value="AAT_like"/>
    <property type="match status" value="1"/>
</dbReference>
<dbReference type="Pfam" id="PF00155">
    <property type="entry name" value="Aminotran_1_2"/>
    <property type="match status" value="1"/>
</dbReference>
<dbReference type="AlphaFoldDB" id="A0A0A0EI94"/>
<keyword evidence="8" id="KW-1185">Reference proteome</keyword>
<dbReference type="Proteomes" id="UP000030004">
    <property type="component" value="Unassembled WGS sequence"/>
</dbReference>
<dbReference type="EC" id="4.4.1.13" evidence="2"/>
<feature type="domain" description="Aminotransferase class I/classII large" evidence="6">
    <location>
        <begin position="41"/>
        <end position="383"/>
    </location>
</feature>
<evidence type="ECO:0000256" key="5">
    <source>
        <dbReference type="ARBA" id="ARBA00037974"/>
    </source>
</evidence>
<keyword evidence="4" id="KW-0456">Lyase</keyword>
<dbReference type="InterPro" id="IPR015422">
    <property type="entry name" value="PyrdxlP-dep_Trfase_small"/>
</dbReference>
<evidence type="ECO:0000259" key="6">
    <source>
        <dbReference type="Pfam" id="PF00155"/>
    </source>
</evidence>
<dbReference type="InterPro" id="IPR051798">
    <property type="entry name" value="Class-II_PLP-Dep_Aminotrans"/>
</dbReference>
<keyword evidence="7" id="KW-0032">Aminotransferase</keyword>
<evidence type="ECO:0000313" key="8">
    <source>
        <dbReference type="Proteomes" id="UP000030004"/>
    </source>
</evidence>
<reference evidence="7 8" key="1">
    <citation type="journal article" date="2015" name="Antonie Van Leeuwenhoek">
        <title>Pseudooceanicola atlanticus gen. nov. sp. nov., isolated from surface seawater of the Atlantic Ocean and reclassification of Oceanicola batsensis, Oceanicola marinus, Oceanicola nitratireducens, Oceanicola nanhaiensis, Oceanicola antarcticus and Oceanicola flagellatus, as Pseudooceanicola batsensis comb. nov., Pseudooceanicola marinus comb. nov., Pseudooceanicola nitratireducens comb. nov., Pseudooceanicola nanhaiensis comb. nov., Pseudooceanicola antarcticus comb. nov., and Pseudooceanicola flagellatus comb. nov.</title>
        <authorList>
            <person name="Lai Q."/>
            <person name="Li G."/>
            <person name="Liu X."/>
            <person name="Du Y."/>
            <person name="Sun F."/>
            <person name="Shao Z."/>
        </authorList>
    </citation>
    <scope>NUCLEOTIDE SEQUENCE [LARGE SCALE GENOMIC DNA]</scope>
    <source>
        <strain evidence="7 8">22II-s11g</strain>
    </source>
</reference>
<evidence type="ECO:0000256" key="3">
    <source>
        <dbReference type="ARBA" id="ARBA00022898"/>
    </source>
</evidence>
<dbReference type="InterPro" id="IPR027619">
    <property type="entry name" value="C-S_lyase_PatB-like"/>
</dbReference>
<dbReference type="STRING" id="1461694.ATO9_00720"/>
<keyword evidence="7" id="KW-0808">Transferase</keyword>
<evidence type="ECO:0000256" key="1">
    <source>
        <dbReference type="ARBA" id="ARBA00001933"/>
    </source>
</evidence>
<dbReference type="eggNOG" id="COG1168">
    <property type="taxonomic scope" value="Bacteria"/>
</dbReference>
<sequence>MTRPDFDEIIERRGTHSAKWDKMEAFSGVSPDDGLPMWVADMDFRPPHSVTQAVRDYVDHGVFGYFGDDDAYLDSITWWMRTRHGWEVDPGHIFSTHGLVNGAGLCIDAFSDPGDAVVMFTPIYHAFFRVIHGGGRKVTELPMVRNGARYELDFDAYDGMMTGKEKILLLCSPHNPGGRVWTRTELEQMLAFAQRHDLIIVSDEIHHDLILPGQKHIPMALIDGAADRLVMMTASTKTFNLAGMHTGNVIISDPDLRRLFEARMGALGISPNAFAKHMVPAAYSPEGADWVDALMDYIAGNCRVFDEGINAIPGVTSMPLEGTYLAWVDFTDTGMAATEVERRILKDAKIAVNHGSVFGLGGDAYQRFNLATPRSRVTEAVDRMQKAFADLQ</sequence>
<evidence type="ECO:0000313" key="7">
    <source>
        <dbReference type="EMBL" id="KGM50065.1"/>
    </source>
</evidence>
<dbReference type="GO" id="GO:0047804">
    <property type="term" value="F:cysteine-S-conjugate beta-lyase activity"/>
    <property type="evidence" value="ECO:0007669"/>
    <property type="project" value="UniProtKB-EC"/>
</dbReference>
<dbReference type="GO" id="GO:0008483">
    <property type="term" value="F:transaminase activity"/>
    <property type="evidence" value="ECO:0007669"/>
    <property type="project" value="UniProtKB-KW"/>
</dbReference>